<name>A0ABP7U8R2_9FLAO</name>
<dbReference type="Proteomes" id="UP001500968">
    <property type="component" value="Unassembled WGS sequence"/>
</dbReference>
<sequence length="275" mass="33173">MHSQNQSNFEKYDELVWKAMIQYKTKDYKSSLNNFKQAFKILPNDSEDDHFYAAAAALNLNNDSEAEKLIIESIELINASKNYFLNFEEFNSFRSRKLFETISNNYEEYQKTFFKNLSHPEIYEEIETLFRKDQEVRNNGNSMLETDEKNINRLIEITKEYGWQEKGWIILWHQRGTYGENNNVWSFFKPYIDQQIREGKIRKDFWARFEDEKSIQKYGKQLYGMYWSQYKEWPIIDIENVDKRRESVGLPPLWYMNKVYGINLPKEYKTTANSG</sequence>
<dbReference type="RefSeq" id="WP_324690418.1">
    <property type="nucleotide sequence ID" value="NZ_BAABCR010000015.1"/>
</dbReference>
<evidence type="ECO:0000313" key="1">
    <source>
        <dbReference type="EMBL" id="GAA4037999.1"/>
    </source>
</evidence>
<comment type="caution">
    <text evidence="1">The sequence shown here is derived from an EMBL/GenBank/DDBJ whole genome shotgun (WGS) entry which is preliminary data.</text>
</comment>
<dbReference type="EMBL" id="BAABCR010000015">
    <property type="protein sequence ID" value="GAA4037999.1"/>
    <property type="molecule type" value="Genomic_DNA"/>
</dbReference>
<dbReference type="InterPro" id="IPR011990">
    <property type="entry name" value="TPR-like_helical_dom_sf"/>
</dbReference>
<dbReference type="SUPFAM" id="SSF48452">
    <property type="entry name" value="TPR-like"/>
    <property type="match status" value="1"/>
</dbReference>
<evidence type="ECO:0000313" key="2">
    <source>
        <dbReference type="Proteomes" id="UP001500968"/>
    </source>
</evidence>
<evidence type="ECO:0008006" key="3">
    <source>
        <dbReference type="Google" id="ProtNLM"/>
    </source>
</evidence>
<gene>
    <name evidence="1" type="ORF">GCM10022386_24850</name>
</gene>
<proteinExistence type="predicted"/>
<keyword evidence="2" id="KW-1185">Reference proteome</keyword>
<organism evidence="1 2">
    <name type="scientific">Flavobacterium cheonhonense</name>
    <dbReference type="NCBI Taxonomy" id="706185"/>
    <lineage>
        <taxon>Bacteria</taxon>
        <taxon>Pseudomonadati</taxon>
        <taxon>Bacteroidota</taxon>
        <taxon>Flavobacteriia</taxon>
        <taxon>Flavobacteriales</taxon>
        <taxon>Flavobacteriaceae</taxon>
        <taxon>Flavobacterium</taxon>
    </lineage>
</organism>
<accession>A0ABP7U8R2</accession>
<protein>
    <recommendedName>
        <fullName evidence="3">Tetratricopeptide repeat protein</fullName>
    </recommendedName>
</protein>
<reference evidence="2" key="1">
    <citation type="journal article" date="2019" name="Int. J. Syst. Evol. Microbiol.">
        <title>The Global Catalogue of Microorganisms (GCM) 10K type strain sequencing project: providing services to taxonomists for standard genome sequencing and annotation.</title>
        <authorList>
            <consortium name="The Broad Institute Genomics Platform"/>
            <consortium name="The Broad Institute Genome Sequencing Center for Infectious Disease"/>
            <person name="Wu L."/>
            <person name="Ma J."/>
        </authorList>
    </citation>
    <scope>NUCLEOTIDE SEQUENCE [LARGE SCALE GENOMIC DNA]</scope>
    <source>
        <strain evidence="2">JCM 17064</strain>
    </source>
</reference>